<evidence type="ECO:0000256" key="1">
    <source>
        <dbReference type="SAM" id="Coils"/>
    </source>
</evidence>
<dbReference type="EMBL" id="QVEZ01000002">
    <property type="protein sequence ID" value="RGC06588.1"/>
    <property type="molecule type" value="Genomic_DNA"/>
</dbReference>
<evidence type="ECO:0000313" key="2">
    <source>
        <dbReference type="EMBL" id="RGC06588.1"/>
    </source>
</evidence>
<dbReference type="Proteomes" id="UP000261079">
    <property type="component" value="Unassembled WGS sequence"/>
</dbReference>
<proteinExistence type="predicted"/>
<evidence type="ECO:0000313" key="3">
    <source>
        <dbReference type="Proteomes" id="UP000261079"/>
    </source>
</evidence>
<protein>
    <submittedName>
        <fullName evidence="2">Uncharacterized protein</fullName>
    </submittedName>
</protein>
<gene>
    <name evidence="2" type="ORF">DW905_04780</name>
</gene>
<name>A0A3E2V7U7_9FIRM</name>
<sequence length="84" mass="9532">MELTDILIDLSNSKAALEVANHTIRRMKGKCIRKNILIAGLLWFGFVSCKMVNEAEKQRKEADERAREAEAALAQMTLQKEKDV</sequence>
<dbReference type="AlphaFoldDB" id="A0A3E2V7U7"/>
<organism evidence="2 3">
    <name type="scientific">Faecalibacterium prausnitzii</name>
    <dbReference type="NCBI Taxonomy" id="853"/>
    <lineage>
        <taxon>Bacteria</taxon>
        <taxon>Bacillati</taxon>
        <taxon>Bacillota</taxon>
        <taxon>Clostridia</taxon>
        <taxon>Eubacteriales</taxon>
        <taxon>Oscillospiraceae</taxon>
        <taxon>Faecalibacterium</taxon>
    </lineage>
</organism>
<accession>A0A3E2V7U7</accession>
<dbReference type="RefSeq" id="WP_117535333.1">
    <property type="nucleotide sequence ID" value="NZ_QVEZ01000002.1"/>
</dbReference>
<comment type="caution">
    <text evidence="2">The sequence shown here is derived from an EMBL/GenBank/DDBJ whole genome shotgun (WGS) entry which is preliminary data.</text>
</comment>
<feature type="coiled-coil region" evidence="1">
    <location>
        <begin position="52"/>
        <end position="79"/>
    </location>
</feature>
<keyword evidence="1" id="KW-0175">Coiled coil</keyword>
<reference evidence="2 3" key="1">
    <citation type="submission" date="2018-08" db="EMBL/GenBank/DDBJ databases">
        <title>A genome reference for cultivated species of the human gut microbiota.</title>
        <authorList>
            <person name="Zou Y."/>
            <person name="Xue W."/>
            <person name="Luo G."/>
        </authorList>
    </citation>
    <scope>NUCLEOTIDE SEQUENCE [LARGE SCALE GENOMIC DNA]</scope>
    <source>
        <strain evidence="2 3">AM42-11AC</strain>
    </source>
</reference>